<evidence type="ECO:0000313" key="1">
    <source>
        <dbReference type="EMBL" id="PJR03139.1"/>
    </source>
</evidence>
<keyword evidence="2" id="KW-1185">Reference proteome</keyword>
<dbReference type="EMBL" id="NIPO01000001">
    <property type="protein sequence ID" value="PJR03139.1"/>
    <property type="molecule type" value="Genomic_DNA"/>
</dbReference>
<evidence type="ECO:0000313" key="2">
    <source>
        <dbReference type="Proteomes" id="UP000231960"/>
    </source>
</evidence>
<gene>
    <name evidence="1" type="ORF">CDL10_00480</name>
</gene>
<comment type="caution">
    <text evidence="1">The sequence shown here is derived from an EMBL/GenBank/DDBJ whole genome shotgun (WGS) entry which is preliminary data.</text>
</comment>
<reference evidence="1 2" key="1">
    <citation type="submission" date="2017-06" db="EMBL/GenBank/DDBJ databases">
        <title>Description of Avrilella dinanensis gen. nov. sp. nov.</title>
        <authorList>
            <person name="Leyer C."/>
            <person name="Sassi M."/>
            <person name="Minet J."/>
            <person name="Kayal S."/>
            <person name="Cattoir V."/>
        </authorList>
    </citation>
    <scope>NUCLEOTIDE SEQUENCE [LARGE SCALE GENOMIC DNA]</scope>
    <source>
        <strain evidence="1 2">UR159</strain>
    </source>
</reference>
<sequence>MRTITEEQKTALIAMNEKIALEETKAVERYEILQKELKQMVANKTIWDYNIDLKLCCFTFNEALNKKYNTEEGDPVFEWNGAIYELLTDRKEHPSWSEVDYFRGTNLDGFQFCYTFYCILCYSKLSIEEILLIQSVWIEIPVDYQWEAELIKITE</sequence>
<protein>
    <submittedName>
        <fullName evidence="1">Uncharacterized protein</fullName>
    </submittedName>
</protein>
<dbReference type="AlphaFoldDB" id="A0A2M9R2R2"/>
<accession>A0A2M9R2R2</accession>
<name>A0A2M9R2R2_9FLAO</name>
<dbReference type="Proteomes" id="UP000231960">
    <property type="component" value="Unassembled WGS sequence"/>
</dbReference>
<organism evidence="1 2">
    <name type="scientific">Avrilella dinanensis</name>
    <dbReference type="NCBI Taxonomy" id="2008672"/>
    <lineage>
        <taxon>Bacteria</taxon>
        <taxon>Pseudomonadati</taxon>
        <taxon>Bacteroidota</taxon>
        <taxon>Flavobacteriia</taxon>
        <taxon>Flavobacteriales</taxon>
        <taxon>Flavobacteriaceae</taxon>
        <taxon>Avrilella</taxon>
    </lineage>
</organism>
<proteinExistence type="predicted"/>